<reference evidence="1 2" key="1">
    <citation type="submission" date="2023-10" db="EMBL/GenBank/DDBJ databases">
        <title>Draft genome sequence of Xylaria bambusicola isolate GMP-LS, the root and basal stem rot pathogen of sugarcane in Indonesia.</title>
        <authorList>
            <person name="Selvaraj P."/>
            <person name="Muralishankar V."/>
            <person name="Muruganantham S."/>
            <person name="Sp S."/>
            <person name="Haryani S."/>
            <person name="Lau K.J.X."/>
            <person name="Naqvi N.I."/>
        </authorList>
    </citation>
    <scope>NUCLEOTIDE SEQUENCE [LARGE SCALE GENOMIC DNA]</scope>
    <source>
        <strain evidence="1">GMP-LS</strain>
    </source>
</reference>
<comment type="caution">
    <text evidence="1">The sequence shown here is derived from an EMBL/GenBank/DDBJ whole genome shotgun (WGS) entry which is preliminary data.</text>
</comment>
<name>A0AAN7Z0Q6_9PEZI</name>
<dbReference type="EMBL" id="JAWHQM010000002">
    <property type="protein sequence ID" value="KAK5625697.1"/>
    <property type="molecule type" value="Genomic_DNA"/>
</dbReference>
<organism evidence="1 2">
    <name type="scientific">Xylaria bambusicola</name>
    <dbReference type="NCBI Taxonomy" id="326684"/>
    <lineage>
        <taxon>Eukaryota</taxon>
        <taxon>Fungi</taxon>
        <taxon>Dikarya</taxon>
        <taxon>Ascomycota</taxon>
        <taxon>Pezizomycotina</taxon>
        <taxon>Sordariomycetes</taxon>
        <taxon>Xylariomycetidae</taxon>
        <taxon>Xylariales</taxon>
        <taxon>Xylariaceae</taxon>
        <taxon>Xylaria</taxon>
    </lineage>
</organism>
<dbReference type="Proteomes" id="UP001305414">
    <property type="component" value="Unassembled WGS sequence"/>
</dbReference>
<accession>A0AAN7Z0Q6</accession>
<dbReference type="AlphaFoldDB" id="A0AAN7Z0Q6"/>
<evidence type="ECO:0000313" key="1">
    <source>
        <dbReference type="EMBL" id="KAK5625697.1"/>
    </source>
</evidence>
<proteinExistence type="predicted"/>
<keyword evidence="2" id="KW-1185">Reference proteome</keyword>
<gene>
    <name evidence="1" type="ORF">RRF57_001413</name>
</gene>
<sequence>MLMQALFPPNRHCFIPRRTNVAIVAVNENLKLDLRNINIEEEMKTLWSIPQAMMEHKHLKEVIESWKKSNDTMLVALVDGRPIYRKEDIEGM</sequence>
<evidence type="ECO:0000313" key="2">
    <source>
        <dbReference type="Proteomes" id="UP001305414"/>
    </source>
</evidence>
<protein>
    <submittedName>
        <fullName evidence="1">Uncharacterized protein</fullName>
    </submittedName>
</protein>